<dbReference type="Pfam" id="PF00535">
    <property type="entry name" value="Glycos_transf_2"/>
    <property type="match status" value="1"/>
</dbReference>
<accession>A0A3S4I3U5</accession>
<evidence type="ECO:0000259" key="1">
    <source>
        <dbReference type="Pfam" id="PF00535"/>
    </source>
</evidence>
<dbReference type="STRING" id="61652.AXX16_3596"/>
<dbReference type="EMBL" id="LR134155">
    <property type="protein sequence ID" value="VEA72745.1"/>
    <property type="molecule type" value="Genomic_DNA"/>
</dbReference>
<dbReference type="PANTHER" id="PTHR43685">
    <property type="entry name" value="GLYCOSYLTRANSFERASE"/>
    <property type="match status" value="1"/>
</dbReference>
<dbReference type="InterPro" id="IPR029044">
    <property type="entry name" value="Nucleotide-diphossugar_trans"/>
</dbReference>
<dbReference type="InterPro" id="IPR050834">
    <property type="entry name" value="Glycosyltransf_2"/>
</dbReference>
<evidence type="ECO:0000313" key="3">
    <source>
        <dbReference type="Proteomes" id="UP000271603"/>
    </source>
</evidence>
<reference evidence="2 3" key="1">
    <citation type="submission" date="2018-12" db="EMBL/GenBank/DDBJ databases">
        <authorList>
            <consortium name="Pathogen Informatics"/>
        </authorList>
    </citation>
    <scope>NUCLEOTIDE SEQUENCE [LARGE SCALE GENOMIC DNA]</scope>
    <source>
        <strain evidence="2 3">NCTC9419</strain>
    </source>
</reference>
<dbReference type="Gene3D" id="3.90.550.10">
    <property type="entry name" value="Spore Coat Polysaccharide Biosynthesis Protein SpsA, Chain A"/>
    <property type="match status" value="1"/>
</dbReference>
<feature type="domain" description="Glycosyltransferase 2-like" evidence="1">
    <location>
        <begin position="17"/>
        <end position="146"/>
    </location>
</feature>
<dbReference type="CDD" id="cd00761">
    <property type="entry name" value="Glyco_tranf_GTA_type"/>
    <property type="match status" value="1"/>
</dbReference>
<gene>
    <name evidence="2" type="primary">hyaD_2</name>
    <name evidence="2" type="ORF">NCTC9419_04360</name>
</gene>
<dbReference type="GO" id="GO:0050501">
    <property type="term" value="F:hyaluronan synthase activity"/>
    <property type="evidence" value="ECO:0007669"/>
    <property type="project" value="UniProtKB-EC"/>
</dbReference>
<proteinExistence type="predicted"/>
<dbReference type="PANTHER" id="PTHR43685:SF2">
    <property type="entry name" value="GLYCOSYLTRANSFERASE 2-LIKE DOMAIN-CONTAINING PROTEIN"/>
    <property type="match status" value="1"/>
</dbReference>
<dbReference type="EC" id="2.4.1.212" evidence="2"/>
<dbReference type="Proteomes" id="UP000271603">
    <property type="component" value="Chromosome"/>
</dbReference>
<dbReference type="SUPFAM" id="SSF53448">
    <property type="entry name" value="Nucleotide-diphospho-sugar transferases"/>
    <property type="match status" value="1"/>
</dbReference>
<name>A0A3S4I3U5_SERRU</name>
<dbReference type="AlphaFoldDB" id="A0A3S4I3U5"/>
<dbReference type="InterPro" id="IPR001173">
    <property type="entry name" value="Glyco_trans_2-like"/>
</dbReference>
<evidence type="ECO:0000313" key="2">
    <source>
        <dbReference type="EMBL" id="VEA72745.1"/>
    </source>
</evidence>
<protein>
    <submittedName>
        <fullName evidence="2">Hyaluronan synthase</fullName>
        <ecNumber evidence="2">2.4.1.212</ecNumber>
    </submittedName>
</protein>
<keyword evidence="2" id="KW-0328">Glycosyltransferase</keyword>
<keyword evidence="2" id="KW-0808">Transferase</keyword>
<sequence length="298" mass="34131">MTAESGVIDQDVLPKVSIYISTCNRVDRLKRAVQSVLNQDYPNIEVLVCDDASVDGTADYMAELCAKDERVHYLRNEKNMGACATRNLGIFTASGKFIAGLDDDDEFTPDRISFLVKNWDDQYSFLCCNFKEVYSDGSHNIYYKQDEPLVADYRALMFDNIASNQVFTLTKNLQDIGGFDTRVRRLQDWDTWLRLAHAHGPFKRFPEYKYLMHHDHAKNEQRVSKSYPLSSALADLLERNSNIYVGADAKYMQFIVASTDKSASFSESIYWAVKKTAPKYIVKYILNRLNLNLGLIKS</sequence>
<organism evidence="2 3">
    <name type="scientific">Serratia rubidaea</name>
    <name type="common">Serratia marinorubra</name>
    <dbReference type="NCBI Taxonomy" id="61652"/>
    <lineage>
        <taxon>Bacteria</taxon>
        <taxon>Pseudomonadati</taxon>
        <taxon>Pseudomonadota</taxon>
        <taxon>Gammaproteobacteria</taxon>
        <taxon>Enterobacterales</taxon>
        <taxon>Yersiniaceae</taxon>
        <taxon>Serratia</taxon>
    </lineage>
</organism>